<dbReference type="PANTHER" id="PTHR43560">
    <property type="entry name" value="ION-TRANSLOCATING OXIDOREDUCTASE COMPLEX SUBUNIT B"/>
    <property type="match status" value="1"/>
</dbReference>
<comment type="caution">
    <text evidence="13">The sequence shown here is derived from an EMBL/GenBank/DDBJ whole genome shotgun (WGS) entry which is preliminary data.</text>
</comment>
<feature type="binding site" evidence="10">
    <location>
        <position position="172"/>
    </location>
    <ligand>
        <name>[4Fe-4S] cluster</name>
        <dbReference type="ChEBI" id="CHEBI:49883"/>
        <label>3</label>
    </ligand>
</feature>
<dbReference type="InterPro" id="IPR007202">
    <property type="entry name" value="4Fe-4S_dom"/>
</dbReference>
<accession>A0A2G9YIP0</accession>
<dbReference type="GO" id="GO:0009055">
    <property type="term" value="F:electron transfer activity"/>
    <property type="evidence" value="ECO:0007669"/>
    <property type="project" value="InterPro"/>
</dbReference>
<keyword evidence="7 10" id="KW-0408">Iron</keyword>
<feature type="binding site" evidence="10">
    <location>
        <position position="73"/>
    </location>
    <ligand>
        <name>[4Fe-4S] cluster</name>
        <dbReference type="ChEBI" id="CHEBI:49883"/>
        <label>1</label>
    </ligand>
</feature>
<keyword evidence="6 10" id="KW-0249">Electron transport</keyword>
<feature type="domain" description="4Fe-4S ferredoxin-type" evidence="11">
    <location>
        <begin position="205"/>
        <end position="233"/>
    </location>
</feature>
<dbReference type="InterPro" id="IPR050395">
    <property type="entry name" value="4Fe4S_Ferredoxin_RnfB"/>
</dbReference>
<feature type="binding site" evidence="10">
    <location>
        <position position="179"/>
    </location>
    <ligand>
        <name>[4Fe-4S] cluster</name>
        <dbReference type="ChEBI" id="CHEBI:49883"/>
        <label>2</label>
    </ligand>
</feature>
<feature type="binding site" evidence="10">
    <location>
        <position position="139"/>
    </location>
    <ligand>
        <name>[4Fe-4S] cluster</name>
        <dbReference type="ChEBI" id="CHEBI:49883"/>
        <label>2</label>
    </ligand>
</feature>
<dbReference type="InterPro" id="IPR017900">
    <property type="entry name" value="4Fe4S_Fe_S_CS"/>
</dbReference>
<evidence type="ECO:0000259" key="11">
    <source>
        <dbReference type="PROSITE" id="PS51379"/>
    </source>
</evidence>
<dbReference type="CDD" id="cd10549">
    <property type="entry name" value="MtMvhB_like"/>
    <property type="match status" value="1"/>
</dbReference>
<comment type="subunit">
    <text evidence="10">The complex is composed of six subunits: RnfA, RnfB, RnfC, RnfD, RnfE and RnfG.</text>
</comment>
<evidence type="ECO:0000256" key="2">
    <source>
        <dbReference type="ARBA" id="ARBA00022485"/>
    </source>
</evidence>
<evidence type="ECO:0000313" key="14">
    <source>
        <dbReference type="Proteomes" id="UP000231292"/>
    </source>
</evidence>
<dbReference type="EC" id="7.-.-.-" evidence="10"/>
<dbReference type="PROSITE" id="PS00198">
    <property type="entry name" value="4FE4S_FER_1"/>
    <property type="match status" value="3"/>
</dbReference>
<feature type="binding site" evidence="10">
    <location>
        <position position="56"/>
    </location>
    <ligand>
        <name>[4Fe-4S] cluster</name>
        <dbReference type="ChEBI" id="CHEBI:49883"/>
        <label>1</label>
    </ligand>
</feature>
<keyword evidence="8 10" id="KW-0411">Iron-sulfur</keyword>
<feature type="binding site" evidence="10">
    <location>
        <position position="169"/>
    </location>
    <ligand>
        <name>[4Fe-4S] cluster</name>
        <dbReference type="ChEBI" id="CHEBI:49883"/>
        <label>3</label>
    </ligand>
</feature>
<dbReference type="Pfam" id="PF04060">
    <property type="entry name" value="FeS"/>
    <property type="match status" value="1"/>
</dbReference>
<name>A0A2G9YIP0_9BACT</name>
<dbReference type="Proteomes" id="UP000231292">
    <property type="component" value="Unassembled WGS sequence"/>
</dbReference>
<comment type="caution">
    <text evidence="10">Lacks conserved residue(s) required for the propagation of feature annotation.</text>
</comment>
<comment type="subcellular location">
    <subcellularLocation>
        <location evidence="10">Cell membrane</location>
    </subcellularLocation>
</comment>
<dbReference type="PANTHER" id="PTHR43560:SF1">
    <property type="entry name" value="ION-TRANSLOCATING OXIDOREDUCTASE COMPLEX SUBUNIT B"/>
    <property type="match status" value="1"/>
</dbReference>
<dbReference type="EMBL" id="PCRK01000126">
    <property type="protein sequence ID" value="PIP19032.1"/>
    <property type="molecule type" value="Genomic_DNA"/>
</dbReference>
<feature type="domain" description="4Fe-4S ferredoxin-type" evidence="11">
    <location>
        <begin position="125"/>
        <end position="159"/>
    </location>
</feature>
<evidence type="ECO:0000256" key="10">
    <source>
        <dbReference type="HAMAP-Rule" id="MF_00463"/>
    </source>
</evidence>
<evidence type="ECO:0000256" key="4">
    <source>
        <dbReference type="ARBA" id="ARBA00022737"/>
    </source>
</evidence>
<keyword evidence="1 10" id="KW-0813">Transport</keyword>
<dbReference type="AlphaFoldDB" id="A0A2G9YIP0"/>
<evidence type="ECO:0000256" key="8">
    <source>
        <dbReference type="ARBA" id="ARBA00023014"/>
    </source>
</evidence>
<sequence>MNILVPILTLGALGLIFGIGLAVASKRLSIQIDSRFERVYGLLPGANCGACGSAGCFGFAQMLLSGKAEVSACRVSEEGVREQIAKLLGKSVEKKVRRVAVLHCNGGIKVKDRFLYRGIEDCIAANLVLGGEKCCVYGCLGFGTCAKVCPFGAIKMSDEGIPQVDRDKCRACNKCVLICPKKLFTLIPITHNIFVACNSHDAGKDTKAVCPVGCIACKLCEKACPVDAIHVIDNLAVVDYNKCTSCGECVKVCPMKTIRVRE</sequence>
<dbReference type="Gene3D" id="3.30.70.20">
    <property type="match status" value="2"/>
</dbReference>
<reference evidence="13 14" key="1">
    <citation type="submission" date="2017-09" db="EMBL/GenBank/DDBJ databases">
        <title>Depth-based differentiation of microbial function through sediment-hosted aquifers and enrichment of novel symbionts in the deep terrestrial subsurface.</title>
        <authorList>
            <person name="Probst A.J."/>
            <person name="Ladd B."/>
            <person name="Jarett J.K."/>
            <person name="Geller-Mcgrath D.E."/>
            <person name="Sieber C.M."/>
            <person name="Emerson J.B."/>
            <person name="Anantharaman K."/>
            <person name="Thomas B.C."/>
            <person name="Malmstrom R."/>
            <person name="Stieglmeier M."/>
            <person name="Klingl A."/>
            <person name="Woyke T."/>
            <person name="Ryan C.M."/>
            <person name="Banfield J.F."/>
        </authorList>
    </citation>
    <scope>NUCLEOTIDE SEQUENCE [LARGE SCALE GENOMIC DNA]</scope>
    <source>
        <strain evidence="13">CG23_combo_of_CG06-09_8_20_14_all_41_10</strain>
    </source>
</reference>
<dbReference type="InterPro" id="IPR010207">
    <property type="entry name" value="Elect_transpt_cplx_RnfB/RsxB"/>
</dbReference>
<evidence type="ECO:0000256" key="9">
    <source>
        <dbReference type="ARBA" id="ARBA00023136"/>
    </source>
</evidence>
<evidence type="ECO:0000256" key="3">
    <source>
        <dbReference type="ARBA" id="ARBA00022723"/>
    </source>
</evidence>
<keyword evidence="4 10" id="KW-0677">Repeat</keyword>
<dbReference type="Pfam" id="PF12838">
    <property type="entry name" value="Fer4_7"/>
    <property type="match status" value="1"/>
</dbReference>
<dbReference type="InterPro" id="IPR011005">
    <property type="entry name" value="Dihydropteroate_synth-like_sf"/>
</dbReference>
<keyword evidence="5 10" id="KW-1278">Translocase</keyword>
<dbReference type="GO" id="GO:0005886">
    <property type="term" value="C:plasma membrane"/>
    <property type="evidence" value="ECO:0007669"/>
    <property type="project" value="UniProtKB-SubCell"/>
</dbReference>
<evidence type="ECO:0000256" key="5">
    <source>
        <dbReference type="ARBA" id="ARBA00022967"/>
    </source>
</evidence>
<evidence type="ECO:0000256" key="6">
    <source>
        <dbReference type="ARBA" id="ARBA00022982"/>
    </source>
</evidence>
<evidence type="ECO:0000256" key="7">
    <source>
        <dbReference type="ARBA" id="ARBA00023004"/>
    </source>
</evidence>
<protein>
    <recommendedName>
        <fullName evidence="10">Ion-translocating oxidoreductase complex subunit B</fullName>
        <ecNumber evidence="10">7.-.-.-</ecNumber>
    </recommendedName>
    <alternativeName>
        <fullName evidence="10">Rnf electron transport complex subunit B</fullName>
    </alternativeName>
</protein>
<organism evidence="13 14">
    <name type="scientific">Candidatus Sherwoodlollariibacterium unditelluris</name>
    <dbReference type="NCBI Taxonomy" id="1974757"/>
    <lineage>
        <taxon>Bacteria</taxon>
        <taxon>Pseudomonadati</taxon>
        <taxon>Candidatus Omnitrophota</taxon>
        <taxon>Candidatus Sherwoodlollariibacterium</taxon>
    </lineage>
</organism>
<keyword evidence="3 10" id="KW-0479">Metal-binding</keyword>
<evidence type="ECO:0000313" key="13">
    <source>
        <dbReference type="EMBL" id="PIP19032.1"/>
    </source>
</evidence>
<evidence type="ECO:0000256" key="1">
    <source>
        <dbReference type="ARBA" id="ARBA00022448"/>
    </source>
</evidence>
<feature type="domain" description="4Fe-4S" evidence="12">
    <location>
        <begin position="31"/>
        <end position="90"/>
    </location>
</feature>
<feature type="region of interest" description="Hydrophobic" evidence="10">
    <location>
        <begin position="1"/>
        <end position="25"/>
    </location>
</feature>
<dbReference type="GO" id="GO:0046872">
    <property type="term" value="F:metal ion binding"/>
    <property type="evidence" value="ECO:0007669"/>
    <property type="project" value="UniProtKB-KW"/>
</dbReference>
<dbReference type="Pfam" id="PF12837">
    <property type="entry name" value="Fer4_6"/>
    <property type="match status" value="1"/>
</dbReference>
<proteinExistence type="inferred from homology"/>
<dbReference type="InterPro" id="IPR017896">
    <property type="entry name" value="4Fe4S_Fe-S-bd"/>
</dbReference>
<dbReference type="Pfam" id="PF12798">
    <property type="entry name" value="Fer4_3"/>
    <property type="match status" value="1"/>
</dbReference>
<dbReference type="Gene3D" id="3.20.20.20">
    <property type="entry name" value="Dihydropteroate synthase-like"/>
    <property type="match status" value="1"/>
</dbReference>
<comment type="function">
    <text evidence="10">Part of a membrane-bound complex that couples electron transfer with translocation of ions across the membrane.</text>
</comment>
<feature type="domain" description="4Fe-4S ferredoxin-type" evidence="11">
    <location>
        <begin position="234"/>
        <end position="262"/>
    </location>
</feature>
<dbReference type="HAMAP" id="MF_00463">
    <property type="entry name" value="RsxB_RnfB"/>
    <property type="match status" value="1"/>
</dbReference>
<feature type="binding site" evidence="10">
    <location>
        <position position="145"/>
    </location>
    <ligand>
        <name>[4Fe-4S] cluster</name>
        <dbReference type="ChEBI" id="CHEBI:49883"/>
        <label>2</label>
    </ligand>
</feature>
<feature type="binding site" evidence="10">
    <location>
        <position position="48"/>
    </location>
    <ligand>
        <name>[4Fe-4S] cluster</name>
        <dbReference type="ChEBI" id="CHEBI:49883"/>
        <label>1</label>
    </ligand>
</feature>
<keyword evidence="9 10" id="KW-0472">Membrane</keyword>
<feature type="binding site" evidence="10">
    <location>
        <position position="51"/>
    </location>
    <ligand>
        <name>[4Fe-4S] cluster</name>
        <dbReference type="ChEBI" id="CHEBI:49883"/>
        <label>1</label>
    </ligand>
</feature>
<dbReference type="GO" id="GO:0022900">
    <property type="term" value="P:electron transport chain"/>
    <property type="evidence" value="ECO:0007669"/>
    <property type="project" value="UniProtKB-UniRule"/>
</dbReference>
<dbReference type="PROSITE" id="PS51379">
    <property type="entry name" value="4FE4S_FER_2"/>
    <property type="match status" value="4"/>
</dbReference>
<comment type="cofactor">
    <cofactor evidence="10">
        <name>[4Fe-4S] cluster</name>
        <dbReference type="ChEBI" id="CHEBI:49883"/>
    </cofactor>
    <text evidence="10">Binds 3 [4Fe-4S] clusters.</text>
</comment>
<dbReference type="GO" id="GO:0051539">
    <property type="term" value="F:4 iron, 4 sulfur cluster binding"/>
    <property type="evidence" value="ECO:0007669"/>
    <property type="project" value="UniProtKB-UniRule"/>
</dbReference>
<feature type="binding site" evidence="10">
    <location>
        <position position="175"/>
    </location>
    <ligand>
        <name>[4Fe-4S] cluster</name>
        <dbReference type="ChEBI" id="CHEBI:49883"/>
        <label>3</label>
    </ligand>
</feature>
<feature type="binding site" evidence="10">
    <location>
        <position position="135"/>
    </location>
    <ligand>
        <name>[4Fe-4S] cluster</name>
        <dbReference type="ChEBI" id="CHEBI:49883"/>
        <label>2</label>
    </ligand>
</feature>
<comment type="similarity">
    <text evidence="10">Belongs to the 4Fe4S bacterial-type ferredoxin family. RnfB subfamily.</text>
</comment>
<feature type="domain" description="4Fe-4S ferredoxin-type" evidence="11">
    <location>
        <begin position="160"/>
        <end position="189"/>
    </location>
</feature>
<dbReference type="PROSITE" id="PS51656">
    <property type="entry name" value="4FE4S"/>
    <property type="match status" value="1"/>
</dbReference>
<dbReference type="SUPFAM" id="SSF54862">
    <property type="entry name" value="4Fe-4S ferredoxins"/>
    <property type="match status" value="1"/>
</dbReference>
<gene>
    <name evidence="10" type="primary">rnfB</name>
    <name evidence="13" type="ORF">COX41_05085</name>
</gene>
<evidence type="ECO:0000259" key="12">
    <source>
        <dbReference type="PROSITE" id="PS51656"/>
    </source>
</evidence>
<feature type="binding site" evidence="10">
    <location>
        <position position="149"/>
    </location>
    <ligand>
        <name>[4Fe-4S] cluster</name>
        <dbReference type="ChEBI" id="CHEBI:49883"/>
        <label>3</label>
    </ligand>
</feature>
<keyword evidence="2 10" id="KW-0004">4Fe-4S</keyword>
<keyword evidence="10" id="KW-1003">Cell membrane</keyword>